<dbReference type="InterPro" id="IPR012337">
    <property type="entry name" value="RNaseH-like_sf"/>
</dbReference>
<evidence type="ECO:0000313" key="3">
    <source>
        <dbReference type="Proteomes" id="UP000734854"/>
    </source>
</evidence>
<dbReference type="EMBL" id="JACMSC010000021">
    <property type="protein sequence ID" value="KAG6470243.1"/>
    <property type="molecule type" value="Genomic_DNA"/>
</dbReference>
<organism evidence="2 3">
    <name type="scientific">Zingiber officinale</name>
    <name type="common">Ginger</name>
    <name type="synonym">Amomum zingiber</name>
    <dbReference type="NCBI Taxonomy" id="94328"/>
    <lineage>
        <taxon>Eukaryota</taxon>
        <taxon>Viridiplantae</taxon>
        <taxon>Streptophyta</taxon>
        <taxon>Embryophyta</taxon>
        <taxon>Tracheophyta</taxon>
        <taxon>Spermatophyta</taxon>
        <taxon>Magnoliopsida</taxon>
        <taxon>Liliopsida</taxon>
        <taxon>Zingiberales</taxon>
        <taxon>Zingiberaceae</taxon>
        <taxon>Zingiber</taxon>
    </lineage>
</organism>
<dbReference type="SUPFAM" id="SSF53098">
    <property type="entry name" value="Ribonuclease H-like"/>
    <property type="match status" value="1"/>
</dbReference>
<accession>A0A8J5C1A3</accession>
<name>A0A8J5C1A3_ZINOF</name>
<dbReference type="PANTHER" id="PTHR22891">
    <property type="entry name" value="EUKARYOTIC TRANSLATION INITIATION FACTOR 2C"/>
    <property type="match status" value="1"/>
</dbReference>
<keyword evidence="3" id="KW-1185">Reference proteome</keyword>
<feature type="domain" description="Piwi" evidence="1">
    <location>
        <begin position="123"/>
        <end position="186"/>
    </location>
</feature>
<dbReference type="Pfam" id="PF02171">
    <property type="entry name" value="Piwi"/>
    <property type="match status" value="1"/>
</dbReference>
<protein>
    <recommendedName>
        <fullName evidence="1">Piwi domain-containing protein</fullName>
    </recommendedName>
</protein>
<dbReference type="SMART" id="SM00950">
    <property type="entry name" value="Piwi"/>
    <property type="match status" value="1"/>
</dbReference>
<reference evidence="2 3" key="1">
    <citation type="submission" date="2020-08" db="EMBL/GenBank/DDBJ databases">
        <title>Plant Genome Project.</title>
        <authorList>
            <person name="Zhang R.-G."/>
        </authorList>
    </citation>
    <scope>NUCLEOTIDE SEQUENCE [LARGE SCALE GENOMIC DNA]</scope>
    <source>
        <tissue evidence="2">Rhizome</tissue>
    </source>
</reference>
<dbReference type="PROSITE" id="PS50822">
    <property type="entry name" value="PIWI"/>
    <property type="match status" value="1"/>
</dbReference>
<comment type="caution">
    <text evidence="2">The sequence shown here is derived from an EMBL/GenBank/DDBJ whole genome shotgun (WGS) entry which is preliminary data.</text>
</comment>
<gene>
    <name evidence="2" type="ORF">ZIOFF_071306</name>
</gene>
<evidence type="ECO:0000259" key="1">
    <source>
        <dbReference type="PROSITE" id="PS50822"/>
    </source>
</evidence>
<proteinExistence type="predicted"/>
<dbReference type="InterPro" id="IPR003165">
    <property type="entry name" value="Piwi"/>
</dbReference>
<dbReference type="InterPro" id="IPR036397">
    <property type="entry name" value="RNaseH_sf"/>
</dbReference>
<dbReference type="Gene3D" id="3.30.420.10">
    <property type="entry name" value="Ribonuclease H-like superfamily/Ribonuclease H"/>
    <property type="match status" value="2"/>
</dbReference>
<dbReference type="GO" id="GO:0003676">
    <property type="term" value="F:nucleic acid binding"/>
    <property type="evidence" value="ECO:0007669"/>
    <property type="project" value="InterPro"/>
</dbReference>
<evidence type="ECO:0000313" key="2">
    <source>
        <dbReference type="EMBL" id="KAG6470243.1"/>
    </source>
</evidence>
<sequence>MKLLSEARLELQYLIQQLVPARGSLLWWKETTWAAVTNPRAQTCEEEGLAERWSGLSSSSSYSAGTPTIILGMDVSHGSLGHSNILSIIAVVSSRQWPSICRYRAFVQTQSPKIEMIGKRKLENIIIFRDGVSESQFIQVLIIELDQIIEACKFLDEQWNYDFYMCAHANMIGTTRPTHYHVLMDEIGFIANSQQKLIHSLSYV</sequence>
<dbReference type="AlphaFoldDB" id="A0A8J5C1A3"/>
<dbReference type="Proteomes" id="UP000734854">
    <property type="component" value="Unassembled WGS sequence"/>
</dbReference>